<comment type="subcellular location">
    <subcellularLocation>
        <location evidence="2 10 11">Nucleus</location>
    </subcellularLocation>
</comment>
<dbReference type="GO" id="GO:0000977">
    <property type="term" value="F:RNA polymerase II transcription regulatory region sequence-specific DNA binding"/>
    <property type="evidence" value="ECO:0007669"/>
    <property type="project" value="TreeGrafter"/>
</dbReference>
<evidence type="ECO:0000256" key="4">
    <source>
        <dbReference type="ARBA" id="ARBA00022473"/>
    </source>
</evidence>
<dbReference type="SUPFAM" id="SSF46689">
    <property type="entry name" value="Homeodomain-like"/>
    <property type="match status" value="1"/>
</dbReference>
<keyword evidence="4" id="KW-0217">Developmental protein</keyword>
<evidence type="ECO:0000256" key="6">
    <source>
        <dbReference type="ARBA" id="ARBA00023125"/>
    </source>
</evidence>
<comment type="similarity">
    <text evidence="3">Belongs to the paired homeobox family.</text>
</comment>
<evidence type="ECO:0000256" key="2">
    <source>
        <dbReference type="ARBA" id="ARBA00004123"/>
    </source>
</evidence>
<dbReference type="CDD" id="cd00086">
    <property type="entry name" value="homeodomain"/>
    <property type="match status" value="1"/>
</dbReference>
<dbReference type="GO" id="GO:0045892">
    <property type="term" value="P:negative regulation of DNA-templated transcription"/>
    <property type="evidence" value="ECO:0007669"/>
    <property type="project" value="TreeGrafter"/>
</dbReference>
<dbReference type="FunFam" id="1.10.10.60:FF:000093">
    <property type="entry name" value="ALX homeobox protein 1"/>
    <property type="match status" value="1"/>
</dbReference>
<evidence type="ECO:0000313" key="14">
    <source>
        <dbReference type="EMBL" id="KAE8296731.1"/>
    </source>
</evidence>
<evidence type="ECO:0000259" key="13">
    <source>
        <dbReference type="PROSITE" id="PS50071"/>
    </source>
</evidence>
<keyword evidence="9 10" id="KW-0539">Nucleus</keyword>
<dbReference type="InterPro" id="IPR009057">
    <property type="entry name" value="Homeodomain-like_sf"/>
</dbReference>
<reference evidence="14 15" key="1">
    <citation type="submission" date="2019-07" db="EMBL/GenBank/DDBJ databases">
        <title>Chromosome genome assembly for large yellow croaker.</title>
        <authorList>
            <person name="Xiao S."/>
        </authorList>
    </citation>
    <scope>NUCLEOTIDE SEQUENCE [LARGE SCALE GENOMIC DNA]</scope>
    <source>
        <strain evidence="14">JMULYC20181020</strain>
        <tissue evidence="14">Muscle</tissue>
    </source>
</reference>
<comment type="caution">
    <text evidence="14">The sequence shown here is derived from an EMBL/GenBank/DDBJ whole genome shotgun (WGS) entry which is preliminary data.</text>
</comment>
<evidence type="ECO:0000256" key="9">
    <source>
        <dbReference type="ARBA" id="ARBA00023242"/>
    </source>
</evidence>
<organism evidence="14 15">
    <name type="scientific">Larimichthys crocea</name>
    <name type="common">Large yellow croaker</name>
    <name type="synonym">Pseudosciaena crocea</name>
    <dbReference type="NCBI Taxonomy" id="215358"/>
    <lineage>
        <taxon>Eukaryota</taxon>
        <taxon>Metazoa</taxon>
        <taxon>Chordata</taxon>
        <taxon>Craniata</taxon>
        <taxon>Vertebrata</taxon>
        <taxon>Euteleostomi</taxon>
        <taxon>Actinopterygii</taxon>
        <taxon>Neopterygii</taxon>
        <taxon>Teleostei</taxon>
        <taxon>Neoteleostei</taxon>
        <taxon>Acanthomorphata</taxon>
        <taxon>Eupercaria</taxon>
        <taxon>Sciaenidae</taxon>
        <taxon>Larimichthys</taxon>
    </lineage>
</organism>
<keyword evidence="15" id="KW-1185">Reference proteome</keyword>
<dbReference type="EMBL" id="REGW02000005">
    <property type="protein sequence ID" value="KAE8296731.1"/>
    <property type="molecule type" value="Genomic_DNA"/>
</dbReference>
<sequence>MVTFDSSKRISVKMMEYMEDKFALKSQTMKASDYYMDQVMESLDSAQYFTKSSPKCVQAFGLQSGEHRSSPCGDQNANYGVPKTDDDTLHSDLGRSMDSCCTLRASPVTTGQEKTDLDDMGDKCDSNVSSSKKRRHRTTFTSAQLEELEKVFQKTHYPDVYVREQLAMRTELTEARVQVWFQNRRAKWRKRERYGQIQQAKTHFAATYDLSVLPRTDSYTQKAAFVLNSKKWNLKKKKQTESGSAMPLAQDQVRNVLDCLVFSSHMFLIDTPGHQPCPFLQLFRITVIKWIALHVIVLE</sequence>
<comment type="function">
    <text evidence="1">Sequence-specific transcription factor which is part of a developmental regulatory system that provides cells with specific positional identities on the anterior-posterior axis.</text>
</comment>
<evidence type="ECO:0000313" key="15">
    <source>
        <dbReference type="Proteomes" id="UP000424527"/>
    </source>
</evidence>
<name>A0A6G0IZK9_LARCR</name>
<dbReference type="PROSITE" id="PS50071">
    <property type="entry name" value="HOMEOBOX_2"/>
    <property type="match status" value="1"/>
</dbReference>
<keyword evidence="7 10" id="KW-0371">Homeobox</keyword>
<keyword evidence="8" id="KW-0804">Transcription</keyword>
<evidence type="ECO:0000256" key="11">
    <source>
        <dbReference type="RuleBase" id="RU000682"/>
    </source>
</evidence>
<dbReference type="InterPro" id="IPR050649">
    <property type="entry name" value="Paired_Homeobox_TFs"/>
</dbReference>
<keyword evidence="5" id="KW-0805">Transcription regulation</keyword>
<protein>
    <submittedName>
        <fullName evidence="14">ALX homeobox protein 1</fullName>
    </submittedName>
</protein>
<evidence type="ECO:0000256" key="5">
    <source>
        <dbReference type="ARBA" id="ARBA00023015"/>
    </source>
</evidence>
<evidence type="ECO:0000256" key="10">
    <source>
        <dbReference type="PROSITE-ProRule" id="PRU00108"/>
    </source>
</evidence>
<dbReference type="GO" id="GO:0001228">
    <property type="term" value="F:DNA-binding transcription activator activity, RNA polymerase II-specific"/>
    <property type="evidence" value="ECO:0007669"/>
    <property type="project" value="TreeGrafter"/>
</dbReference>
<dbReference type="PANTHER" id="PTHR24329">
    <property type="entry name" value="HOMEOBOX PROTEIN ARISTALESS"/>
    <property type="match status" value="1"/>
</dbReference>
<dbReference type="PROSITE" id="PS00027">
    <property type="entry name" value="HOMEOBOX_1"/>
    <property type="match status" value="1"/>
</dbReference>
<proteinExistence type="inferred from homology"/>
<evidence type="ECO:0000256" key="12">
    <source>
        <dbReference type="SAM" id="MobiDB-lite"/>
    </source>
</evidence>
<dbReference type="Gene3D" id="1.10.10.60">
    <property type="entry name" value="Homeodomain-like"/>
    <property type="match status" value="1"/>
</dbReference>
<dbReference type="Pfam" id="PF00046">
    <property type="entry name" value="Homeodomain"/>
    <property type="match status" value="1"/>
</dbReference>
<evidence type="ECO:0000256" key="3">
    <source>
        <dbReference type="ARBA" id="ARBA00005733"/>
    </source>
</evidence>
<feature type="DNA-binding region" description="Homeobox" evidence="10">
    <location>
        <begin position="133"/>
        <end position="192"/>
    </location>
</feature>
<evidence type="ECO:0000256" key="7">
    <source>
        <dbReference type="ARBA" id="ARBA00023155"/>
    </source>
</evidence>
<dbReference type="InterPro" id="IPR017970">
    <property type="entry name" value="Homeobox_CS"/>
</dbReference>
<dbReference type="PANTHER" id="PTHR24329:SF359">
    <property type="entry name" value="ALX HOMEOBOX PROTEIN 1"/>
    <property type="match status" value="1"/>
</dbReference>
<feature type="compositionally biased region" description="Basic and acidic residues" evidence="12">
    <location>
        <begin position="113"/>
        <end position="125"/>
    </location>
</feature>
<dbReference type="GO" id="GO:0048704">
    <property type="term" value="P:embryonic skeletal system morphogenesis"/>
    <property type="evidence" value="ECO:0007669"/>
    <property type="project" value="TreeGrafter"/>
</dbReference>
<keyword evidence="6 10" id="KW-0238">DNA-binding</keyword>
<dbReference type="GO" id="GO:0005634">
    <property type="term" value="C:nucleus"/>
    <property type="evidence" value="ECO:0007669"/>
    <property type="project" value="UniProtKB-SubCell"/>
</dbReference>
<evidence type="ECO:0000256" key="8">
    <source>
        <dbReference type="ARBA" id="ARBA00023163"/>
    </source>
</evidence>
<gene>
    <name evidence="14" type="ORF">D5F01_LYC05493</name>
</gene>
<dbReference type="Proteomes" id="UP000424527">
    <property type="component" value="Unassembled WGS sequence"/>
</dbReference>
<feature type="domain" description="Homeobox" evidence="13">
    <location>
        <begin position="131"/>
        <end position="191"/>
    </location>
</feature>
<accession>A0A6G0IZK9</accession>
<feature type="region of interest" description="Disordered" evidence="12">
    <location>
        <begin position="111"/>
        <end position="130"/>
    </location>
</feature>
<evidence type="ECO:0000256" key="1">
    <source>
        <dbReference type="ARBA" id="ARBA00003263"/>
    </source>
</evidence>
<dbReference type="InterPro" id="IPR001356">
    <property type="entry name" value="HD"/>
</dbReference>
<dbReference type="SMART" id="SM00389">
    <property type="entry name" value="HOX"/>
    <property type="match status" value="1"/>
</dbReference>
<dbReference type="AlphaFoldDB" id="A0A6G0IZK9"/>